<dbReference type="VEuPathDB" id="GiardiaDB:DHA2_150564"/>
<evidence type="ECO:0000313" key="2">
    <source>
        <dbReference type="EMBL" id="ESU36489.1"/>
    </source>
</evidence>
<evidence type="ECO:0000256" key="1">
    <source>
        <dbReference type="SAM" id="MobiDB-lite"/>
    </source>
</evidence>
<name>V6TCN5_GIAIN</name>
<feature type="region of interest" description="Disordered" evidence="1">
    <location>
        <begin position="64"/>
        <end position="91"/>
    </location>
</feature>
<reference evidence="2 3" key="2">
    <citation type="journal article" date="2013" name="Genome Biol. Evol.">
        <title>Genome sequencing of Giardia lamblia genotypes A2 and B isolates (DH and GS) and comparative analysis with the genomes of genotypes A1 and E (WB and Pig).</title>
        <authorList>
            <person name="Adam R.D."/>
            <person name="Dahlstrom E.W."/>
            <person name="Martens C.A."/>
            <person name="Bruno D.P."/>
            <person name="Barbian K.D."/>
            <person name="Ricklefs S.M."/>
            <person name="Hernandez M.M."/>
            <person name="Narla N.P."/>
            <person name="Patel R.B."/>
            <person name="Porcella S.F."/>
            <person name="Nash T.E."/>
        </authorList>
    </citation>
    <scope>NUCLEOTIDE SEQUENCE [LARGE SCALE GENOMIC DNA]</scope>
    <source>
        <strain evidence="2 3">DH</strain>
    </source>
</reference>
<protein>
    <submittedName>
        <fullName evidence="2">Uncharacterized protein</fullName>
    </submittedName>
</protein>
<organism evidence="2 3">
    <name type="scientific">Giardia intestinalis</name>
    <name type="common">Giardia lamblia</name>
    <dbReference type="NCBI Taxonomy" id="5741"/>
    <lineage>
        <taxon>Eukaryota</taxon>
        <taxon>Metamonada</taxon>
        <taxon>Diplomonadida</taxon>
        <taxon>Hexamitidae</taxon>
        <taxon>Giardiinae</taxon>
        <taxon>Giardia</taxon>
    </lineage>
</organism>
<dbReference type="VEuPathDB" id="GiardiaDB:QR46_1442"/>
<feature type="compositionally biased region" description="Basic and acidic residues" evidence="1">
    <location>
        <begin position="70"/>
        <end position="80"/>
    </location>
</feature>
<dbReference type="Proteomes" id="UP000018320">
    <property type="component" value="Unassembled WGS sequence"/>
</dbReference>
<sequence>MDVPLYRPSLDFNSLSVPPNYVPGSLRGDRGFRTSAEKIVATPIAFCESELETFKELSRLHAPSRLKPQHAQEEEQMHHVKEPKRKREHKQRPVMMPAVYDLSQTQRFEAIANRDTYRCYTVTYGDSVTSIYSPQEKNYAKEVADLEIECRRNPTVVSLWLRLISVHYNVGNAKLAARTAVDMFNNMDCLCNHTKLWDLLLSDDSIAMKVLLEQCDLSSIDSVFQLILTGLNACIPADYKAHPKGHLCSLVCCKHMVLCANIFCILFLSSWNEPSCVQLLCSRYNELLASLLQYQSYNTSYFLAVVEILYLRIYDSALYHKDNINLQSYDDLIKYNYEVSEKIILEDSQSNIFLGAYMLAEGIILQNSKHIALVAQHAINGAFRDPTEAAATTTITTLHSKQLERLICGIGSFSLSAVSTGSAGDSFVDKSFLLLQKLMCKEGGIHSLVKDLVSSGVGTSSLTSINRVLKDISSRPADERLLLLHMGRRICLSILENLEQEDGKGMNSNELKELLVCIEYIHKENMTVKMGEYLVANGVKVYHQVVARAKLKPLDKLEIGLLLLSMCKSTELAEDLFRIYEKAVKREESKQNRRESHQARLNVFPRIENMILYAEKEHSKEAIVECAGGPGLLYQGAIKEAILVAARHVFPYTEKFIDKLLALAKSSQWLQTRVDLLLQGTKYLVTGAENKSTVEIAICLQKYAKSASDAWAGNVQLNYITETLEVLMLPHTDGIKRLRQCTGDYVQTPWAASLMSLFIYEQDREKAELYWTRWTEALRRGQHSLGSTNSPAKNAFDGILSECSSVTFRQEDHISRGDITLCLLKAISVVLFYSCQVD</sequence>
<dbReference type="VEuPathDB" id="GiardiaDB:GL50803_0010764"/>
<feature type="compositionally biased region" description="Basic residues" evidence="1">
    <location>
        <begin position="81"/>
        <end position="91"/>
    </location>
</feature>
<reference evidence="3" key="1">
    <citation type="submission" date="2012-02" db="EMBL/GenBank/DDBJ databases">
        <title>Genome sequencing of Giardia lamblia Genotypes A2 and B isolates (DH and GS) and comparative analysis with the genomes of Genotypes A1 and E (WB and Pig).</title>
        <authorList>
            <person name="Adam R."/>
            <person name="Dahlstrom E."/>
            <person name="Martens C."/>
            <person name="Bruno D."/>
            <person name="Barbian K."/>
            <person name="Porcella S.F."/>
            <person name="Nash T."/>
        </authorList>
    </citation>
    <scope>NUCLEOTIDE SEQUENCE</scope>
    <source>
        <strain evidence="3">DH</strain>
    </source>
</reference>
<comment type="caution">
    <text evidence="2">The sequence shown here is derived from an EMBL/GenBank/DDBJ whole genome shotgun (WGS) entry which is preliminary data.</text>
</comment>
<accession>V6TCN5</accession>
<evidence type="ECO:0000313" key="3">
    <source>
        <dbReference type="Proteomes" id="UP000018320"/>
    </source>
</evidence>
<proteinExistence type="predicted"/>
<dbReference type="EMBL" id="AHGT01000046">
    <property type="protein sequence ID" value="ESU36489.1"/>
    <property type="molecule type" value="Genomic_DNA"/>
</dbReference>
<gene>
    <name evidence="2" type="ORF">DHA2_150564</name>
</gene>
<dbReference type="VEuPathDB" id="GiardiaDB:GL50581_2301"/>
<dbReference type="AlphaFoldDB" id="V6TCN5"/>